<dbReference type="NCBIfam" id="TIGR02246">
    <property type="entry name" value="SgcJ/EcaC family oxidoreductase"/>
    <property type="match status" value="1"/>
</dbReference>
<name>A0A7X1SS05_9PROT</name>
<organism evidence="2 3">
    <name type="scientific">Gluconobacter aidae</name>
    <dbReference type="NCBI Taxonomy" id="2662454"/>
    <lineage>
        <taxon>Bacteria</taxon>
        <taxon>Pseudomonadati</taxon>
        <taxon>Pseudomonadota</taxon>
        <taxon>Alphaproteobacteria</taxon>
        <taxon>Acetobacterales</taxon>
        <taxon>Acetobacteraceae</taxon>
        <taxon>Gluconobacter</taxon>
    </lineage>
</organism>
<dbReference type="AlphaFoldDB" id="A0A7X1SS05"/>
<evidence type="ECO:0000313" key="3">
    <source>
        <dbReference type="Proteomes" id="UP000432209"/>
    </source>
</evidence>
<evidence type="ECO:0000259" key="1">
    <source>
        <dbReference type="Pfam" id="PF14534"/>
    </source>
</evidence>
<dbReference type="EMBL" id="WIPH01000052">
    <property type="protein sequence ID" value="MQS00072.1"/>
    <property type="molecule type" value="Genomic_DNA"/>
</dbReference>
<proteinExistence type="predicted"/>
<dbReference type="InterPro" id="IPR027843">
    <property type="entry name" value="DUF4440"/>
</dbReference>
<evidence type="ECO:0000313" key="2">
    <source>
        <dbReference type="EMBL" id="MQS00072.1"/>
    </source>
</evidence>
<reference evidence="2 3" key="1">
    <citation type="submission" date="2019-10" db="EMBL/GenBank/DDBJ databases">
        <title>Gluconobacter aidae sp. nov., a novel species of acetic acid bacteria isolated in Thailand.</title>
        <authorList>
            <person name="Yukphan P."/>
            <person name="Charoenyingcharoen P."/>
            <person name="Malimas S."/>
            <person name="Muramatsu Y."/>
            <person name="Nakagawa Y."/>
            <person name="Tanasupawat S."/>
            <person name="Yamada Y."/>
        </authorList>
    </citation>
    <scope>NUCLEOTIDE SEQUENCE [LARGE SCALE GENOMIC DNA]</scope>
    <source>
        <strain evidence="2 3">AC10</strain>
    </source>
</reference>
<dbReference type="SUPFAM" id="SSF54427">
    <property type="entry name" value="NTF2-like"/>
    <property type="match status" value="1"/>
</dbReference>
<gene>
    <name evidence="2" type="ORF">GFJ39_12945</name>
</gene>
<protein>
    <submittedName>
        <fullName evidence="2">SgcJ/EcaC family oxidoreductase</fullName>
    </submittedName>
</protein>
<dbReference type="RefSeq" id="WP_153431759.1">
    <property type="nucleotide sequence ID" value="NZ_WIPH01000052.1"/>
</dbReference>
<dbReference type="Proteomes" id="UP000432209">
    <property type="component" value="Unassembled WGS sequence"/>
</dbReference>
<keyword evidence="3" id="KW-1185">Reference proteome</keyword>
<sequence>MAVVRSFETQCRSLQRAFITGIFAMRFTKPLSSFLGASMAFVLQCAPAMATSTQSPDAAAVKAVTEQFAADLAKGDLEAISRLYTDDARLLPPNADPISGRAAILAYFEKTLRPDLVGGATFYHYEIYSGENTAASLSQIKMLDTKGQVIERGKQTIILLKQDGKWKIHRDMWSDNSPANTTN</sequence>
<dbReference type="Gene3D" id="3.10.450.50">
    <property type="match status" value="1"/>
</dbReference>
<dbReference type="InterPro" id="IPR032710">
    <property type="entry name" value="NTF2-like_dom_sf"/>
</dbReference>
<dbReference type="InterPro" id="IPR011944">
    <property type="entry name" value="Steroid_delta5-4_isomerase"/>
</dbReference>
<accession>A0A7X1SS05</accession>
<feature type="domain" description="DUF4440" evidence="1">
    <location>
        <begin position="61"/>
        <end position="168"/>
    </location>
</feature>
<dbReference type="Pfam" id="PF14534">
    <property type="entry name" value="DUF4440"/>
    <property type="match status" value="1"/>
</dbReference>
<comment type="caution">
    <text evidence="2">The sequence shown here is derived from an EMBL/GenBank/DDBJ whole genome shotgun (WGS) entry which is preliminary data.</text>
</comment>